<sequence length="133" mass="13522">MRPSTRRVPALAAAALAAVLVTTGCSELQEVSQGVDKAQQCLQATGIVTDTVRKATSLTDDPAALEKALNDGAAKLGDLADQAANTTLKEAADGVAADLRKVNVTDVNSAVDAAQKTAADSARWVEQLGSACS</sequence>
<dbReference type="EMBL" id="BMQJ01000002">
    <property type="protein sequence ID" value="GGP82858.1"/>
    <property type="molecule type" value="Genomic_DNA"/>
</dbReference>
<dbReference type="RefSeq" id="WP_189245229.1">
    <property type="nucleotide sequence ID" value="NZ_BMQJ01000002.1"/>
</dbReference>
<evidence type="ECO:0000313" key="2">
    <source>
        <dbReference type="Proteomes" id="UP000611554"/>
    </source>
</evidence>
<dbReference type="PROSITE" id="PS51257">
    <property type="entry name" value="PROKAR_LIPOPROTEIN"/>
    <property type="match status" value="1"/>
</dbReference>
<dbReference type="Proteomes" id="UP000611554">
    <property type="component" value="Unassembled WGS sequence"/>
</dbReference>
<reference evidence="2" key="1">
    <citation type="journal article" date="2019" name="Int. J. Syst. Evol. Microbiol.">
        <title>The Global Catalogue of Microorganisms (GCM) 10K type strain sequencing project: providing services to taxonomists for standard genome sequencing and annotation.</title>
        <authorList>
            <consortium name="The Broad Institute Genomics Platform"/>
            <consortium name="The Broad Institute Genome Sequencing Center for Infectious Disease"/>
            <person name="Wu L."/>
            <person name="Ma J."/>
        </authorList>
    </citation>
    <scope>NUCLEOTIDE SEQUENCE [LARGE SCALE GENOMIC DNA]</scope>
    <source>
        <strain evidence="2">JCM 3115</strain>
    </source>
</reference>
<keyword evidence="2" id="KW-1185">Reference proteome</keyword>
<evidence type="ECO:0008006" key="3">
    <source>
        <dbReference type="Google" id="ProtNLM"/>
    </source>
</evidence>
<name>A0ABQ2QIQ1_9ACTN</name>
<gene>
    <name evidence="1" type="ORF">GCM10010140_09600</name>
</gene>
<proteinExistence type="predicted"/>
<comment type="caution">
    <text evidence="1">The sequence shown here is derived from an EMBL/GenBank/DDBJ whole genome shotgun (WGS) entry which is preliminary data.</text>
</comment>
<accession>A0ABQ2QIQ1</accession>
<organism evidence="1 2">
    <name type="scientific">Streptosporangium pseudovulgare</name>
    <dbReference type="NCBI Taxonomy" id="35765"/>
    <lineage>
        <taxon>Bacteria</taxon>
        <taxon>Bacillati</taxon>
        <taxon>Actinomycetota</taxon>
        <taxon>Actinomycetes</taxon>
        <taxon>Streptosporangiales</taxon>
        <taxon>Streptosporangiaceae</taxon>
        <taxon>Streptosporangium</taxon>
    </lineage>
</organism>
<evidence type="ECO:0000313" key="1">
    <source>
        <dbReference type="EMBL" id="GGP82858.1"/>
    </source>
</evidence>
<protein>
    <recommendedName>
        <fullName evidence="3">Secreted protein</fullName>
    </recommendedName>
</protein>